<evidence type="ECO:0000256" key="1">
    <source>
        <dbReference type="ARBA" id="ARBA00004370"/>
    </source>
</evidence>
<evidence type="ECO:0000256" key="4">
    <source>
        <dbReference type="SAM" id="Phobius"/>
    </source>
</evidence>
<proteinExistence type="predicted"/>
<dbReference type="InterPro" id="IPR053896">
    <property type="entry name" value="BTN3A2-like_Ig-C"/>
</dbReference>
<dbReference type="PROSITE" id="PS50835">
    <property type="entry name" value="IG_LIKE"/>
    <property type="match status" value="1"/>
</dbReference>
<evidence type="ECO:0000313" key="7">
    <source>
        <dbReference type="Proteomes" id="UP000015102"/>
    </source>
</evidence>
<keyword evidence="3" id="KW-0393">Immunoglobulin domain</keyword>
<feature type="transmembrane region" description="Helical" evidence="4">
    <location>
        <begin position="91"/>
        <end position="110"/>
    </location>
</feature>
<organism evidence="6 7">
    <name type="scientific">Megaselia scalaris</name>
    <name type="common">Humpbacked fly</name>
    <name type="synonym">Phora scalaris</name>
    <dbReference type="NCBI Taxonomy" id="36166"/>
    <lineage>
        <taxon>Eukaryota</taxon>
        <taxon>Metazoa</taxon>
        <taxon>Ecdysozoa</taxon>
        <taxon>Arthropoda</taxon>
        <taxon>Hexapoda</taxon>
        <taxon>Insecta</taxon>
        <taxon>Pterygota</taxon>
        <taxon>Neoptera</taxon>
        <taxon>Endopterygota</taxon>
        <taxon>Diptera</taxon>
        <taxon>Brachycera</taxon>
        <taxon>Muscomorpha</taxon>
        <taxon>Platypezoidea</taxon>
        <taxon>Phoridae</taxon>
        <taxon>Megaseliini</taxon>
        <taxon>Megaselia</taxon>
    </lineage>
</organism>
<dbReference type="AlphaFoldDB" id="T1H1R7"/>
<dbReference type="SUPFAM" id="SSF48726">
    <property type="entry name" value="Immunoglobulin"/>
    <property type="match status" value="1"/>
</dbReference>
<dbReference type="InterPro" id="IPR007110">
    <property type="entry name" value="Ig-like_dom"/>
</dbReference>
<evidence type="ECO:0000259" key="5">
    <source>
        <dbReference type="PROSITE" id="PS50835"/>
    </source>
</evidence>
<dbReference type="GO" id="GO:0016020">
    <property type="term" value="C:membrane"/>
    <property type="evidence" value="ECO:0007669"/>
    <property type="project" value="UniProtKB-SubCell"/>
</dbReference>
<evidence type="ECO:0000256" key="3">
    <source>
        <dbReference type="ARBA" id="ARBA00023319"/>
    </source>
</evidence>
<dbReference type="InterPro" id="IPR013783">
    <property type="entry name" value="Ig-like_fold"/>
</dbReference>
<dbReference type="Proteomes" id="UP000015102">
    <property type="component" value="Unassembled WGS sequence"/>
</dbReference>
<name>T1H1R7_MEGSC</name>
<evidence type="ECO:0000313" key="6">
    <source>
        <dbReference type="EnsemblMetazoa" id="MESCA010135-PA"/>
    </source>
</evidence>
<comment type="subcellular location">
    <subcellularLocation>
        <location evidence="1">Membrane</location>
    </subcellularLocation>
</comment>
<keyword evidence="2 4" id="KW-0472">Membrane</keyword>
<dbReference type="HOGENOM" id="CLU_2075823_0_0_1"/>
<evidence type="ECO:0000256" key="2">
    <source>
        <dbReference type="ARBA" id="ARBA00023136"/>
    </source>
</evidence>
<dbReference type="EMBL" id="CAQQ02383778">
    <property type="status" value="NOT_ANNOTATED_CDS"/>
    <property type="molecule type" value="Genomic_DNA"/>
</dbReference>
<dbReference type="EnsemblMetazoa" id="MESCA010135-RA">
    <property type="protein sequence ID" value="MESCA010135-PA"/>
    <property type="gene ID" value="MESCA010135"/>
</dbReference>
<feature type="domain" description="Ig-like" evidence="5">
    <location>
        <begin position="12"/>
        <end position="95"/>
    </location>
</feature>
<dbReference type="Pfam" id="PF22705">
    <property type="entry name" value="C2-set_3"/>
    <property type="match status" value="1"/>
</dbReference>
<reference evidence="6" key="2">
    <citation type="submission" date="2015-06" db="UniProtKB">
        <authorList>
            <consortium name="EnsemblMetazoa"/>
        </authorList>
    </citation>
    <scope>IDENTIFICATION</scope>
</reference>
<accession>T1H1R7</accession>
<keyword evidence="4" id="KW-1133">Transmembrane helix</keyword>
<keyword evidence="4" id="KW-0812">Transmembrane</keyword>
<sequence>MESGNLNVVVPPDILNQPDINDGSMVNVNMEEGISNEGGVIQLICAATGIPEPTVQWNREDGKDIILRSESTREKQGRLFRMYSLPYTQKGLCFCLEFVFGYFMFLFGLWDLILLPGL</sequence>
<reference evidence="7" key="1">
    <citation type="submission" date="2013-02" db="EMBL/GenBank/DDBJ databases">
        <authorList>
            <person name="Hughes D."/>
        </authorList>
    </citation>
    <scope>NUCLEOTIDE SEQUENCE</scope>
    <source>
        <strain>Durham</strain>
        <strain evidence="7">NC isolate 2 -- Noor lab</strain>
    </source>
</reference>
<dbReference type="STRING" id="36166.T1H1R7"/>
<keyword evidence="7" id="KW-1185">Reference proteome</keyword>
<dbReference type="InterPro" id="IPR036179">
    <property type="entry name" value="Ig-like_dom_sf"/>
</dbReference>
<protein>
    <recommendedName>
        <fullName evidence="5">Ig-like domain-containing protein</fullName>
    </recommendedName>
</protein>
<dbReference type="Gene3D" id="2.60.40.10">
    <property type="entry name" value="Immunoglobulins"/>
    <property type="match status" value="1"/>
</dbReference>